<dbReference type="EMBL" id="MNCJ02000326">
    <property type="protein sequence ID" value="KAF5782345.1"/>
    <property type="molecule type" value="Genomic_DNA"/>
</dbReference>
<name>A0A9K3N0E2_HELAN</name>
<accession>A0A9K3N0E2</accession>
<dbReference type="AlphaFoldDB" id="A0A9K3N0E2"/>
<keyword evidence="2" id="KW-1185">Reference proteome</keyword>
<reference evidence="1" key="1">
    <citation type="journal article" date="2017" name="Nature">
        <title>The sunflower genome provides insights into oil metabolism, flowering and Asterid evolution.</title>
        <authorList>
            <person name="Badouin H."/>
            <person name="Gouzy J."/>
            <person name="Grassa C.J."/>
            <person name="Murat F."/>
            <person name="Staton S.E."/>
            <person name="Cottret L."/>
            <person name="Lelandais-Briere C."/>
            <person name="Owens G.L."/>
            <person name="Carrere S."/>
            <person name="Mayjonade B."/>
            <person name="Legrand L."/>
            <person name="Gill N."/>
            <person name="Kane N.C."/>
            <person name="Bowers J.E."/>
            <person name="Hubner S."/>
            <person name="Bellec A."/>
            <person name="Berard A."/>
            <person name="Berges H."/>
            <person name="Blanchet N."/>
            <person name="Boniface M.C."/>
            <person name="Brunel D."/>
            <person name="Catrice O."/>
            <person name="Chaidir N."/>
            <person name="Claudel C."/>
            <person name="Donnadieu C."/>
            <person name="Faraut T."/>
            <person name="Fievet G."/>
            <person name="Helmstetter N."/>
            <person name="King M."/>
            <person name="Knapp S.J."/>
            <person name="Lai Z."/>
            <person name="Le Paslier M.C."/>
            <person name="Lippi Y."/>
            <person name="Lorenzon L."/>
            <person name="Mandel J.R."/>
            <person name="Marage G."/>
            <person name="Marchand G."/>
            <person name="Marquand E."/>
            <person name="Bret-Mestries E."/>
            <person name="Morien E."/>
            <person name="Nambeesan S."/>
            <person name="Nguyen T."/>
            <person name="Pegot-Espagnet P."/>
            <person name="Pouilly N."/>
            <person name="Raftis F."/>
            <person name="Sallet E."/>
            <person name="Schiex T."/>
            <person name="Thomas J."/>
            <person name="Vandecasteele C."/>
            <person name="Vares D."/>
            <person name="Vear F."/>
            <person name="Vautrin S."/>
            <person name="Crespi M."/>
            <person name="Mangin B."/>
            <person name="Burke J.M."/>
            <person name="Salse J."/>
            <person name="Munos S."/>
            <person name="Vincourt P."/>
            <person name="Rieseberg L.H."/>
            <person name="Langlade N.B."/>
        </authorList>
    </citation>
    <scope>NUCLEOTIDE SEQUENCE</scope>
    <source>
        <tissue evidence="1">Leaves</tissue>
    </source>
</reference>
<comment type="caution">
    <text evidence="1">The sequence shown here is derived from an EMBL/GenBank/DDBJ whole genome shotgun (WGS) entry which is preliminary data.</text>
</comment>
<evidence type="ECO:0000313" key="1">
    <source>
        <dbReference type="EMBL" id="KAF5782345.1"/>
    </source>
</evidence>
<dbReference type="Gramene" id="mRNA:HanXRQr2_Chr11g0494781">
    <property type="protein sequence ID" value="mRNA:HanXRQr2_Chr11g0494781"/>
    <property type="gene ID" value="HanXRQr2_Chr11g0494781"/>
</dbReference>
<reference evidence="1" key="2">
    <citation type="submission" date="2020-06" db="EMBL/GenBank/DDBJ databases">
        <title>Helianthus annuus Genome sequencing and assembly Release 2.</title>
        <authorList>
            <person name="Gouzy J."/>
            <person name="Langlade N."/>
            <person name="Munos S."/>
        </authorList>
    </citation>
    <scope>NUCLEOTIDE SEQUENCE</scope>
    <source>
        <tissue evidence="1">Leaves</tissue>
    </source>
</reference>
<evidence type="ECO:0000313" key="2">
    <source>
        <dbReference type="Proteomes" id="UP000215914"/>
    </source>
</evidence>
<dbReference type="Proteomes" id="UP000215914">
    <property type="component" value="Unassembled WGS sequence"/>
</dbReference>
<sequence length="201" mass="22983">MIEYGRSTSSKISSSSQSDCIVKRNVRGGAEYSDIIRFLQNSRICFAISENIHQVQEYIEEFWRTAQIVDDSIEATIHGSPIVITEAVIRADLRFGDLDYGNTCYVKQFRERGARSFGYVGCFTRKEIAKGLILGQWRYFFHVMMQCLAARKSGMDSMAHDLLSTMIGLTYNRPYNFSLMISTCARSSAHAYSYFYRLCQG</sequence>
<organism evidence="1 2">
    <name type="scientific">Helianthus annuus</name>
    <name type="common">Common sunflower</name>
    <dbReference type="NCBI Taxonomy" id="4232"/>
    <lineage>
        <taxon>Eukaryota</taxon>
        <taxon>Viridiplantae</taxon>
        <taxon>Streptophyta</taxon>
        <taxon>Embryophyta</taxon>
        <taxon>Tracheophyta</taxon>
        <taxon>Spermatophyta</taxon>
        <taxon>Magnoliopsida</taxon>
        <taxon>eudicotyledons</taxon>
        <taxon>Gunneridae</taxon>
        <taxon>Pentapetalae</taxon>
        <taxon>asterids</taxon>
        <taxon>campanulids</taxon>
        <taxon>Asterales</taxon>
        <taxon>Asteraceae</taxon>
        <taxon>Asteroideae</taxon>
        <taxon>Heliantheae alliance</taxon>
        <taxon>Heliantheae</taxon>
        <taxon>Helianthus</taxon>
    </lineage>
</organism>
<proteinExistence type="predicted"/>
<gene>
    <name evidence="1" type="ORF">HanXRQr2_Chr11g0494781</name>
</gene>
<protein>
    <submittedName>
        <fullName evidence="1">Uncharacterized protein</fullName>
    </submittedName>
</protein>